<organism evidence="13 14">
    <name type="scientific">Cronartium quercuum f. sp. fusiforme G11</name>
    <dbReference type="NCBI Taxonomy" id="708437"/>
    <lineage>
        <taxon>Eukaryota</taxon>
        <taxon>Fungi</taxon>
        <taxon>Dikarya</taxon>
        <taxon>Basidiomycota</taxon>
        <taxon>Pucciniomycotina</taxon>
        <taxon>Pucciniomycetes</taxon>
        <taxon>Pucciniales</taxon>
        <taxon>Coleosporiaceae</taxon>
        <taxon>Cronartium</taxon>
    </lineage>
</organism>
<dbReference type="Gene3D" id="3.40.50.1820">
    <property type="entry name" value="alpha/beta hydrolase"/>
    <property type="match status" value="1"/>
</dbReference>
<protein>
    <recommendedName>
        <fullName evidence="3">Acyl-protein thioesterase 1</fullName>
        <ecNumber evidence="2">3.1.2.22</ecNumber>
    </recommendedName>
    <alternativeName>
        <fullName evidence="8">Palmitoyl-protein hydrolase</fullName>
    </alternativeName>
</protein>
<evidence type="ECO:0000259" key="12">
    <source>
        <dbReference type="Pfam" id="PF02230"/>
    </source>
</evidence>
<feature type="transmembrane region" description="Helical" evidence="11">
    <location>
        <begin position="70"/>
        <end position="94"/>
    </location>
</feature>
<evidence type="ECO:0000256" key="9">
    <source>
        <dbReference type="ARBA" id="ARBA00047337"/>
    </source>
</evidence>
<dbReference type="SUPFAM" id="SSF53474">
    <property type="entry name" value="alpha/beta-Hydrolases"/>
    <property type="match status" value="1"/>
</dbReference>
<dbReference type="OrthoDB" id="2506865at2759"/>
<evidence type="ECO:0000256" key="4">
    <source>
        <dbReference type="ARBA" id="ARBA00022487"/>
    </source>
</evidence>
<evidence type="ECO:0000256" key="11">
    <source>
        <dbReference type="SAM" id="Phobius"/>
    </source>
</evidence>
<dbReference type="GO" id="GO:0008474">
    <property type="term" value="F:palmitoyl-(protein) hydrolase activity"/>
    <property type="evidence" value="ECO:0007669"/>
    <property type="project" value="UniProtKB-EC"/>
</dbReference>
<evidence type="ECO:0000256" key="8">
    <source>
        <dbReference type="ARBA" id="ARBA00031195"/>
    </source>
</evidence>
<evidence type="ECO:0000313" key="14">
    <source>
        <dbReference type="Proteomes" id="UP000886653"/>
    </source>
</evidence>
<proteinExistence type="inferred from homology"/>
<keyword evidence="6" id="KW-0443">Lipid metabolism</keyword>
<feature type="compositionally biased region" description="Basic and acidic residues" evidence="10">
    <location>
        <begin position="1"/>
        <end position="17"/>
    </location>
</feature>
<keyword evidence="11" id="KW-0472">Membrane</keyword>
<evidence type="ECO:0000313" key="13">
    <source>
        <dbReference type="EMBL" id="KAG0147513.1"/>
    </source>
</evidence>
<name>A0A9P6NNW6_9BASI</name>
<evidence type="ECO:0000256" key="2">
    <source>
        <dbReference type="ARBA" id="ARBA00012423"/>
    </source>
</evidence>
<comment type="caution">
    <text evidence="13">The sequence shown here is derived from an EMBL/GenBank/DDBJ whole genome shotgun (WGS) entry which is preliminary data.</text>
</comment>
<dbReference type="InterPro" id="IPR050565">
    <property type="entry name" value="LYPA1-2/EST-like"/>
</dbReference>
<dbReference type="InterPro" id="IPR029058">
    <property type="entry name" value="AB_hydrolase_fold"/>
</dbReference>
<dbReference type="GO" id="GO:0052689">
    <property type="term" value="F:carboxylic ester hydrolase activity"/>
    <property type="evidence" value="ECO:0007669"/>
    <property type="project" value="UniProtKB-KW"/>
</dbReference>
<feature type="domain" description="Phospholipase/carboxylesterase/thioesterase" evidence="12">
    <location>
        <begin position="147"/>
        <end position="353"/>
    </location>
</feature>
<gene>
    <name evidence="13" type="ORF">CROQUDRAFT_656084</name>
</gene>
<dbReference type="GO" id="GO:0006631">
    <property type="term" value="P:fatty acid metabolic process"/>
    <property type="evidence" value="ECO:0007669"/>
    <property type="project" value="UniProtKB-KW"/>
</dbReference>
<dbReference type="Pfam" id="PF02230">
    <property type="entry name" value="Abhydrolase_2"/>
    <property type="match status" value="1"/>
</dbReference>
<comment type="catalytic activity">
    <reaction evidence="9">
        <text>S-hexadecanoyl-L-cysteinyl-[protein] + H2O = L-cysteinyl-[protein] + hexadecanoate + H(+)</text>
        <dbReference type="Rhea" id="RHEA:19233"/>
        <dbReference type="Rhea" id="RHEA-COMP:10131"/>
        <dbReference type="Rhea" id="RHEA-COMP:11032"/>
        <dbReference type="ChEBI" id="CHEBI:7896"/>
        <dbReference type="ChEBI" id="CHEBI:15377"/>
        <dbReference type="ChEBI" id="CHEBI:15378"/>
        <dbReference type="ChEBI" id="CHEBI:29950"/>
        <dbReference type="ChEBI" id="CHEBI:74151"/>
        <dbReference type="EC" id="3.1.2.22"/>
    </reaction>
</comment>
<keyword evidence="4" id="KW-0719">Serine esterase</keyword>
<accession>A0A9P6NNW6</accession>
<dbReference type="EMBL" id="MU167247">
    <property type="protein sequence ID" value="KAG0147513.1"/>
    <property type="molecule type" value="Genomic_DNA"/>
</dbReference>
<dbReference type="PANTHER" id="PTHR10655">
    <property type="entry name" value="LYSOPHOSPHOLIPASE-RELATED"/>
    <property type="match status" value="1"/>
</dbReference>
<keyword evidence="6" id="KW-0276">Fatty acid metabolism</keyword>
<evidence type="ECO:0000256" key="6">
    <source>
        <dbReference type="ARBA" id="ARBA00022832"/>
    </source>
</evidence>
<dbReference type="InterPro" id="IPR003140">
    <property type="entry name" value="PLipase/COase/thioEstase"/>
</dbReference>
<keyword evidence="5" id="KW-0378">Hydrolase</keyword>
<keyword evidence="11" id="KW-1133">Transmembrane helix</keyword>
<comment type="similarity">
    <text evidence="1">Belongs to the AB hydrolase superfamily. AB hydrolase 2 family.</text>
</comment>
<dbReference type="AlphaFoldDB" id="A0A9P6NNW6"/>
<evidence type="ECO:0000256" key="7">
    <source>
        <dbReference type="ARBA" id="ARBA00029392"/>
    </source>
</evidence>
<comment type="function">
    <text evidence="7">Hydrolyzes fatty acids from S-acylated cysteine residues in proteins with a strong preference for palmitoylated G-alpha proteins over other acyl substrates. Mediates the deacylation of G-alpha proteins such as GPA1 in vivo, but has weak or no activity toward palmitoylated Ras proteins. Has weak lysophospholipase activity in vitro; however such activity may not exist in vivo.</text>
</comment>
<evidence type="ECO:0000256" key="3">
    <source>
        <dbReference type="ARBA" id="ARBA00014923"/>
    </source>
</evidence>
<evidence type="ECO:0000256" key="1">
    <source>
        <dbReference type="ARBA" id="ARBA00006499"/>
    </source>
</evidence>
<keyword evidence="11" id="KW-0812">Transmembrane</keyword>
<dbReference type="PANTHER" id="PTHR10655:SF17">
    <property type="entry name" value="LYSOPHOSPHOLIPASE-LIKE PROTEIN 1"/>
    <property type="match status" value="1"/>
</dbReference>
<feature type="compositionally biased region" description="Low complexity" evidence="10">
    <location>
        <begin position="48"/>
        <end position="59"/>
    </location>
</feature>
<feature type="compositionally biased region" description="Basic and acidic residues" evidence="10">
    <location>
        <begin position="24"/>
        <end position="36"/>
    </location>
</feature>
<dbReference type="EC" id="3.1.2.22" evidence="2"/>
<dbReference type="GO" id="GO:0005737">
    <property type="term" value="C:cytoplasm"/>
    <property type="evidence" value="ECO:0007669"/>
    <property type="project" value="TreeGrafter"/>
</dbReference>
<feature type="region of interest" description="Disordered" evidence="10">
    <location>
        <begin position="1"/>
        <end position="59"/>
    </location>
</feature>
<sequence>MSSELKSDRALDIYDDHCPEDEAERGRLIDKEREDTIDLEDGSADNDPTSPSSTSTSTSASAWHSAKLPFFIICLLILLLCSATICLDNLFVLIHPLRSPTPTFNSNLTISPQYDRSQWITLQPSASHQPIHYELLEPTSKHASGWTIVAIHGLASINGSDGFGMRNVLLSLDKELFGQVRFVIPYAPTMPIDVRGGQRTPAWFNIHNWKDPRDQEDRSHMQQSVGQLYEIVTSLQLDMSRTIFMGFSQGAVMSLLLSLNTVRPPAGVVMLSGVLPVPAELPRLASPSAVGLSSLIWIHGQSDPYFPIKGTKLSFGLLRRLSFFKSTTLESIPELGHGFDSRVLRIATHWLKRVMVKH</sequence>
<evidence type="ECO:0000256" key="10">
    <source>
        <dbReference type="SAM" id="MobiDB-lite"/>
    </source>
</evidence>
<dbReference type="Proteomes" id="UP000886653">
    <property type="component" value="Unassembled WGS sequence"/>
</dbReference>
<reference evidence="13" key="1">
    <citation type="submission" date="2013-11" db="EMBL/GenBank/DDBJ databases">
        <title>Genome sequence of the fusiform rust pathogen reveals effectors for host alternation and coevolution with pine.</title>
        <authorList>
            <consortium name="DOE Joint Genome Institute"/>
            <person name="Smith K."/>
            <person name="Pendleton A."/>
            <person name="Kubisiak T."/>
            <person name="Anderson C."/>
            <person name="Salamov A."/>
            <person name="Aerts A."/>
            <person name="Riley R."/>
            <person name="Clum A."/>
            <person name="Lindquist E."/>
            <person name="Ence D."/>
            <person name="Campbell M."/>
            <person name="Kronenberg Z."/>
            <person name="Feau N."/>
            <person name="Dhillon B."/>
            <person name="Hamelin R."/>
            <person name="Burleigh J."/>
            <person name="Smith J."/>
            <person name="Yandell M."/>
            <person name="Nelson C."/>
            <person name="Grigoriev I."/>
            <person name="Davis J."/>
        </authorList>
    </citation>
    <scope>NUCLEOTIDE SEQUENCE</scope>
    <source>
        <strain evidence="13">G11</strain>
    </source>
</reference>
<evidence type="ECO:0000256" key="5">
    <source>
        <dbReference type="ARBA" id="ARBA00022801"/>
    </source>
</evidence>
<keyword evidence="14" id="KW-1185">Reference proteome</keyword>